<dbReference type="InterPro" id="IPR017972">
    <property type="entry name" value="Cyt_P450_CS"/>
</dbReference>
<dbReference type="PROSITE" id="PS00086">
    <property type="entry name" value="CYTOCHROME_P450"/>
    <property type="match status" value="1"/>
</dbReference>
<dbReference type="AlphaFoldDB" id="A0A840AZT2"/>
<protein>
    <submittedName>
        <fullName evidence="9">Cytochrome P450</fullName>
    </submittedName>
</protein>
<reference evidence="9 10" key="1">
    <citation type="submission" date="2020-08" db="EMBL/GenBank/DDBJ databases">
        <title>Genomic Encyclopedia of Type Strains, Phase IV (KMG-IV): sequencing the most valuable type-strain genomes for metagenomic binning, comparative biology and taxonomic classification.</title>
        <authorList>
            <person name="Goeker M."/>
        </authorList>
    </citation>
    <scope>NUCLEOTIDE SEQUENCE [LARGE SCALE GENOMIC DNA]</scope>
    <source>
        <strain evidence="9 10">DSM 29050</strain>
    </source>
</reference>
<dbReference type="InterPro" id="IPR001128">
    <property type="entry name" value="Cyt_P450"/>
</dbReference>
<keyword evidence="5 8" id="KW-0408">Iron</keyword>
<keyword evidence="3 8" id="KW-0479">Metal-binding</keyword>
<dbReference type="CDD" id="cd11033">
    <property type="entry name" value="CYP142-like"/>
    <property type="match status" value="1"/>
</dbReference>
<keyword evidence="2 8" id="KW-0349">Heme</keyword>
<evidence type="ECO:0000256" key="4">
    <source>
        <dbReference type="ARBA" id="ARBA00023002"/>
    </source>
</evidence>
<organism evidence="9 10">
    <name type="scientific">Sphingorhabdus rigui</name>
    <dbReference type="NCBI Taxonomy" id="1282858"/>
    <lineage>
        <taxon>Bacteria</taxon>
        <taxon>Pseudomonadati</taxon>
        <taxon>Pseudomonadota</taxon>
        <taxon>Alphaproteobacteria</taxon>
        <taxon>Sphingomonadales</taxon>
        <taxon>Sphingomonadaceae</taxon>
        <taxon>Sphingorhabdus</taxon>
    </lineage>
</organism>
<dbReference type="PANTHER" id="PTHR46696">
    <property type="entry name" value="P450, PUTATIVE (EUROFUNG)-RELATED"/>
    <property type="match status" value="1"/>
</dbReference>
<keyword evidence="10" id="KW-1185">Reference proteome</keyword>
<dbReference type="Proteomes" id="UP000581447">
    <property type="component" value="Unassembled WGS sequence"/>
</dbReference>
<evidence type="ECO:0000256" key="5">
    <source>
        <dbReference type="ARBA" id="ARBA00023004"/>
    </source>
</evidence>
<dbReference type="PANTHER" id="PTHR46696:SF4">
    <property type="entry name" value="BIOTIN BIOSYNTHESIS CYTOCHROME P450"/>
    <property type="match status" value="1"/>
</dbReference>
<evidence type="ECO:0000256" key="7">
    <source>
        <dbReference type="ARBA" id="ARBA00043906"/>
    </source>
</evidence>
<dbReference type="GO" id="GO:0006707">
    <property type="term" value="P:cholesterol catabolic process"/>
    <property type="evidence" value="ECO:0007669"/>
    <property type="project" value="TreeGrafter"/>
</dbReference>
<comment type="caution">
    <text evidence="9">The sequence shown here is derived from an EMBL/GenBank/DDBJ whole genome shotgun (WGS) entry which is preliminary data.</text>
</comment>
<dbReference type="Gene3D" id="1.10.630.10">
    <property type="entry name" value="Cytochrome P450"/>
    <property type="match status" value="1"/>
</dbReference>
<dbReference type="PRINTS" id="PR00385">
    <property type="entry name" value="P450"/>
</dbReference>
<comment type="function">
    <text evidence="7">Cytochromes P450 are a group of heme-thiolate monooxygenases. They oxidize a variety of structurally unrelated compounds, including steroids, fatty acids, and xenobiotics.</text>
</comment>
<dbReference type="GO" id="GO:0036199">
    <property type="term" value="F:cholest-4-en-3-one 26-monooxygenase activity"/>
    <property type="evidence" value="ECO:0007669"/>
    <property type="project" value="TreeGrafter"/>
</dbReference>
<dbReference type="InterPro" id="IPR036396">
    <property type="entry name" value="Cyt_P450_sf"/>
</dbReference>
<comment type="similarity">
    <text evidence="1 8">Belongs to the cytochrome P450 family.</text>
</comment>
<dbReference type="EMBL" id="JACIEA010000001">
    <property type="protein sequence ID" value="MBB3941864.1"/>
    <property type="molecule type" value="Genomic_DNA"/>
</dbReference>
<dbReference type="GO" id="GO:0020037">
    <property type="term" value="F:heme binding"/>
    <property type="evidence" value="ECO:0007669"/>
    <property type="project" value="InterPro"/>
</dbReference>
<evidence type="ECO:0000256" key="1">
    <source>
        <dbReference type="ARBA" id="ARBA00010617"/>
    </source>
</evidence>
<dbReference type="FunFam" id="1.10.630.10:FF:000018">
    <property type="entry name" value="Cytochrome P450 monooxygenase"/>
    <property type="match status" value="1"/>
</dbReference>
<evidence type="ECO:0000313" key="9">
    <source>
        <dbReference type="EMBL" id="MBB3941864.1"/>
    </source>
</evidence>
<dbReference type="Pfam" id="PF00067">
    <property type="entry name" value="p450"/>
    <property type="match status" value="1"/>
</dbReference>
<accession>A0A840AZT2</accession>
<dbReference type="SUPFAM" id="SSF48264">
    <property type="entry name" value="Cytochrome P450"/>
    <property type="match status" value="1"/>
</dbReference>
<keyword evidence="6 8" id="KW-0503">Monooxygenase</keyword>
<dbReference type="InterPro" id="IPR002397">
    <property type="entry name" value="Cyt_P450_B"/>
</dbReference>
<keyword evidence="4 8" id="KW-0560">Oxidoreductase</keyword>
<dbReference type="GO" id="GO:0005506">
    <property type="term" value="F:iron ion binding"/>
    <property type="evidence" value="ECO:0007669"/>
    <property type="project" value="InterPro"/>
</dbReference>
<evidence type="ECO:0000256" key="3">
    <source>
        <dbReference type="ARBA" id="ARBA00022723"/>
    </source>
</evidence>
<dbReference type="PRINTS" id="PR00359">
    <property type="entry name" value="BP450"/>
</dbReference>
<sequence>MTAIPKIAPELAAHIVDPVVYGNWRALLDTFATLRRDSPVAVAEIPGYRPFWVITRHADILKISKDNATFLNNPATVVVAPLMAEMFVAHLMKGSPHLVKSLVQMDAPEHPKYRRLTQDWFMPANLKTIESNIRAIAKSAIDKMLSMDGTCDFARDVAAMYPLHVVMELLGVPESDEPLMLKLTQELFGGQDPDLNRMRAANISPQEATELMAQTVADFNAYFEALAQDRRANPRNDLATIIATGTIDGMPIPDYESAGYYTIVATAGHDTTSASTAGAMWALAQDPAQFAKVKADRSLLPGLIEEAIRWTTPVQHFMRTVGADTEVSGVPMKAGDWLMLCYVSGNYDESVFPDPERFDAGRSPNRHISFGSGAHQCLGLHLARLEMKILFEELLDRVDSVELAGEPKRSQSTFVGGPKTLPLRFVAA</sequence>
<evidence type="ECO:0000256" key="2">
    <source>
        <dbReference type="ARBA" id="ARBA00022617"/>
    </source>
</evidence>
<gene>
    <name evidence="9" type="ORF">GGR91_000086</name>
</gene>
<evidence type="ECO:0000256" key="6">
    <source>
        <dbReference type="ARBA" id="ARBA00023033"/>
    </source>
</evidence>
<dbReference type="GO" id="GO:0008395">
    <property type="term" value="F:steroid hydroxylase activity"/>
    <property type="evidence" value="ECO:0007669"/>
    <property type="project" value="TreeGrafter"/>
</dbReference>
<evidence type="ECO:0000313" key="10">
    <source>
        <dbReference type="Proteomes" id="UP000581447"/>
    </source>
</evidence>
<proteinExistence type="inferred from homology"/>
<evidence type="ECO:0000256" key="8">
    <source>
        <dbReference type="RuleBase" id="RU000461"/>
    </source>
</evidence>
<dbReference type="RefSeq" id="WP_183939016.1">
    <property type="nucleotide sequence ID" value="NZ_BAABBG010000001.1"/>
</dbReference>
<name>A0A840AZT2_9SPHN</name>